<dbReference type="AlphaFoldDB" id="K0L031"/>
<protein>
    <recommendedName>
        <fullName evidence="2">Arrestin-like N-terminal domain-containing protein</fullName>
    </recommendedName>
</protein>
<dbReference type="CDD" id="cd22952">
    <property type="entry name" value="ART10-like"/>
    <property type="match status" value="1"/>
</dbReference>
<dbReference type="SUPFAM" id="SSF81296">
    <property type="entry name" value="E set domains"/>
    <property type="match status" value="1"/>
</dbReference>
<evidence type="ECO:0000313" key="4">
    <source>
        <dbReference type="Proteomes" id="UP000009328"/>
    </source>
</evidence>
<feature type="compositionally biased region" description="Pro residues" evidence="1">
    <location>
        <begin position="275"/>
        <end position="285"/>
    </location>
</feature>
<dbReference type="InterPro" id="IPR050357">
    <property type="entry name" value="Arrestin_domain-protein"/>
</dbReference>
<sequence>MVSACEVKIEAQELRPSNIFTSLDTIRGKVYVNVRSEISLSCIQIKLEGISQSIIREKHLVKRKEKEIAKLESHRLLYETRTIFPPKNVRQVSSAKEFTLTPGEYEYDFEFKLPLESSCGSNNAPTNGITNKFQVVRRNSDQLNSNNSAHFRGPLPPSLSDLGELGQINYFLKVTVKRTSIIKPNIRKFSPFRFIPFDSLEHLNSSSRELNFIRKEQVFKDKIPEIIAIIDKPQRPYSGQGYQTPPSPQRRSSSFLKTLFFGSSDDISQSSTSIPQPPPTPPKNEPPTITAYDVPFFFEARFNGLFQTVGKSPTYKLYVLSKANPKKYIGMNGESSGLGAVYLKNLKIELFIVTNVVSQEFKRQDYKVITLCQLSVSGKLDLAYARKSKAINEQTGSALHELEIPTSLYSNAVIPYSLVPNFKTCNMERKYKLKITAGFAETKDSKKIKEVSIDTWIDLIGGIPPPMASESIPARANLPTYADATGYR</sequence>
<dbReference type="eggNOG" id="ENOG502QWIY">
    <property type="taxonomic scope" value="Eukaryota"/>
</dbReference>
<dbReference type="HOGENOM" id="CLU_024073_0_0_1"/>
<evidence type="ECO:0000259" key="2">
    <source>
        <dbReference type="Pfam" id="PF00339"/>
    </source>
</evidence>
<dbReference type="GO" id="GO:0005886">
    <property type="term" value="C:plasma membrane"/>
    <property type="evidence" value="ECO:0007669"/>
    <property type="project" value="TreeGrafter"/>
</dbReference>
<dbReference type="Pfam" id="PF00339">
    <property type="entry name" value="Arrestin_N"/>
    <property type="match status" value="1"/>
</dbReference>
<dbReference type="InterPro" id="IPR014756">
    <property type="entry name" value="Ig_E-set"/>
</dbReference>
<dbReference type="InterPro" id="IPR014752">
    <property type="entry name" value="Arrestin-like_C"/>
</dbReference>
<accession>K0L031</accession>
<dbReference type="FunCoup" id="K0L031">
    <property type="interactions" value="48"/>
</dbReference>
<evidence type="ECO:0000256" key="1">
    <source>
        <dbReference type="SAM" id="MobiDB-lite"/>
    </source>
</evidence>
<dbReference type="Proteomes" id="UP000009328">
    <property type="component" value="Unassembled WGS sequence"/>
</dbReference>
<dbReference type="InterPro" id="IPR011021">
    <property type="entry name" value="Arrestin-like_N"/>
</dbReference>
<feature type="compositionally biased region" description="Low complexity" evidence="1">
    <location>
        <begin position="265"/>
        <end position="274"/>
    </location>
</feature>
<dbReference type="PANTHER" id="PTHR11188">
    <property type="entry name" value="ARRESTIN DOMAIN CONTAINING PROTEIN"/>
    <property type="match status" value="1"/>
</dbReference>
<dbReference type="GO" id="GO:0070086">
    <property type="term" value="P:ubiquitin-dependent endocytosis"/>
    <property type="evidence" value="ECO:0007669"/>
    <property type="project" value="TreeGrafter"/>
</dbReference>
<feature type="domain" description="Arrestin-like N-terminal" evidence="2">
    <location>
        <begin position="15"/>
        <end position="189"/>
    </location>
</feature>
<dbReference type="GO" id="GO:0030674">
    <property type="term" value="F:protein-macromolecule adaptor activity"/>
    <property type="evidence" value="ECO:0007669"/>
    <property type="project" value="TreeGrafter"/>
</dbReference>
<dbReference type="GO" id="GO:0005829">
    <property type="term" value="C:cytosol"/>
    <property type="evidence" value="ECO:0007669"/>
    <property type="project" value="TreeGrafter"/>
</dbReference>
<evidence type="ECO:0000313" key="3">
    <source>
        <dbReference type="EMBL" id="CCH46969.1"/>
    </source>
</evidence>
<reference evidence="3 4" key="1">
    <citation type="journal article" date="2012" name="Eukaryot. Cell">
        <title>Draft genome sequence of Wickerhamomyces ciferrii NRRL Y-1031 F-60-10.</title>
        <authorList>
            <person name="Schneider J."/>
            <person name="Andrea H."/>
            <person name="Blom J."/>
            <person name="Jaenicke S."/>
            <person name="Ruckert C."/>
            <person name="Schorsch C."/>
            <person name="Szczepanowski R."/>
            <person name="Farwick M."/>
            <person name="Goesmann A."/>
            <person name="Puhler A."/>
            <person name="Schaffer S."/>
            <person name="Tauch A."/>
            <person name="Kohler T."/>
            <person name="Brinkrolf K."/>
        </authorList>
    </citation>
    <scope>NUCLEOTIDE SEQUENCE [LARGE SCALE GENOMIC DNA]</scope>
    <source>
        <strain evidence="4">ATCC 14091 / BCRC 22168 / CBS 111 / JCM 3599 / NBRC 0793 / NRRL Y-1031 F-60-10</strain>
    </source>
</reference>
<name>K0L031_WICCF</name>
<comment type="caution">
    <text evidence="3">The sequence shown here is derived from an EMBL/GenBank/DDBJ whole genome shotgun (WGS) entry which is preliminary data.</text>
</comment>
<gene>
    <name evidence="3" type="ORF">BN7_6576</name>
</gene>
<dbReference type="GO" id="GO:0031625">
    <property type="term" value="F:ubiquitin protein ligase binding"/>
    <property type="evidence" value="ECO:0007669"/>
    <property type="project" value="TreeGrafter"/>
</dbReference>
<keyword evidence="4" id="KW-1185">Reference proteome</keyword>
<dbReference type="InParanoid" id="K0L031"/>
<feature type="region of interest" description="Disordered" evidence="1">
    <location>
        <begin position="265"/>
        <end position="286"/>
    </location>
</feature>
<dbReference type="Gene3D" id="2.60.40.640">
    <property type="match status" value="1"/>
</dbReference>
<proteinExistence type="predicted"/>
<dbReference type="STRING" id="1206466.K0L031"/>
<organism evidence="3 4">
    <name type="scientific">Wickerhamomyces ciferrii (strain ATCC 14091 / BCRC 22168 / CBS 111 / JCM 3599 / NBRC 0793 / NRRL Y-1031 F-60-10)</name>
    <name type="common">Yeast</name>
    <name type="synonym">Pichia ciferrii</name>
    <dbReference type="NCBI Taxonomy" id="1206466"/>
    <lineage>
        <taxon>Eukaryota</taxon>
        <taxon>Fungi</taxon>
        <taxon>Dikarya</taxon>
        <taxon>Ascomycota</taxon>
        <taxon>Saccharomycotina</taxon>
        <taxon>Saccharomycetes</taxon>
        <taxon>Phaffomycetales</taxon>
        <taxon>Wickerhamomycetaceae</taxon>
        <taxon>Wickerhamomyces</taxon>
    </lineage>
</organism>
<dbReference type="PANTHER" id="PTHR11188:SF17">
    <property type="entry name" value="FI21816P1"/>
    <property type="match status" value="1"/>
</dbReference>
<dbReference type="EMBL" id="CAIF01000291">
    <property type="protein sequence ID" value="CCH46969.1"/>
    <property type="molecule type" value="Genomic_DNA"/>
</dbReference>